<reference evidence="15 16" key="1">
    <citation type="journal article" date="2007" name="Appl. Environ. Microbiol.">
        <title>Rhizobial factors required for stem nodule maturation and maintenance in Sesbania rostrata-Azorhizobium caulinodans ORS571 symbiosis.</title>
        <authorList>
            <person name="Suzuki S."/>
            <person name="Aono T."/>
            <person name="Lee KB."/>
            <person name="Suzuki T."/>
            <person name="Liu CT."/>
            <person name="Miwa H."/>
            <person name="Wakao S."/>
            <person name="Iki T."/>
            <person name="Oyaizu H."/>
        </authorList>
    </citation>
    <scope>NUCLEOTIDE SEQUENCE [LARGE SCALE GENOMIC DNA]</scope>
    <source>
        <strain evidence="16">ATCC 43989 / DSM 5975 / JCM 20966 / LMG 6465 / NBRC 14845 / NCIMB 13405 / ORS 571</strain>
    </source>
</reference>
<evidence type="ECO:0000256" key="10">
    <source>
        <dbReference type="ARBA" id="ARBA00023065"/>
    </source>
</evidence>
<reference evidence="15 16" key="4">
    <citation type="journal article" date="2009" name="Appl. Environ. Microbiol.">
        <title>Comparative genome-wide transcriptional profiling of Azorhizobium caulinodans ORS571 grown under free-living and symbiotic conditions.</title>
        <authorList>
            <person name="Tsukada S."/>
            <person name="Aono T."/>
            <person name="Akiba N."/>
            <person name="Lee KB."/>
            <person name="Liu CT."/>
            <person name="Toyazaki H."/>
            <person name="Oyaizu H."/>
        </authorList>
    </citation>
    <scope>NUCLEOTIDE SEQUENCE [LARGE SCALE GENOMIC DNA]</scope>
    <source>
        <strain evidence="16">ATCC 43989 / DSM 5975 / JCM 20966 / LMG 6465 / NBRC 14845 / NCIMB 13405 / ORS 571</strain>
    </source>
</reference>
<evidence type="ECO:0000256" key="12">
    <source>
        <dbReference type="SAM" id="MobiDB-lite"/>
    </source>
</evidence>
<reference evidence="15 16" key="6">
    <citation type="journal article" date="2011" name="Appl. Environ. Microbiol.">
        <title>Involvement of the azorhizobial chromosome partition gene (parA) in the onset of bacteroid differentiation during Sesbania rostrata stem nodule development.</title>
        <authorList>
            <person name="Liu CT."/>
            <person name="Lee KB."/>
            <person name="Wang YS."/>
            <person name="Peng MH."/>
            <person name="Lee KT."/>
            <person name="Suzuki S."/>
            <person name="Suzuki T."/>
            <person name="Oyaizu H."/>
        </authorList>
    </citation>
    <scope>NUCLEOTIDE SEQUENCE [LARGE SCALE GENOMIC DNA]</scope>
    <source>
        <strain evidence="16">ATCC 43989 / DSM 5975 / JCM 20966 / LMG 6465 / NBRC 14845 / NCIMB 13405 / ORS 571</strain>
    </source>
</reference>
<feature type="region of interest" description="Disordered" evidence="12">
    <location>
        <begin position="594"/>
        <end position="633"/>
    </location>
</feature>
<keyword evidence="8" id="KW-0630">Potassium</keyword>
<dbReference type="eggNOG" id="COG0475">
    <property type="taxonomic scope" value="Bacteria"/>
</dbReference>
<proteinExistence type="inferred from homology"/>
<keyword evidence="7 13" id="KW-0812">Transmembrane</keyword>
<reference evidence="16" key="2">
    <citation type="submission" date="2007-04" db="EMBL/GenBank/DDBJ databases">
        <title>Complete genome sequence of the nitrogen-fixing bacterium Azorhizobium caulinodans ORS571.</title>
        <authorList>
            <person name="Lee K.B."/>
            <person name="Backer P.D."/>
            <person name="Aono T."/>
            <person name="Liu C.T."/>
            <person name="Suzuki S."/>
            <person name="Suzuki T."/>
            <person name="Kaneko T."/>
            <person name="Yamada M."/>
            <person name="Tabata S."/>
            <person name="Kupfer D.M."/>
            <person name="Najar F.Z."/>
            <person name="Wiley G.B."/>
            <person name="Roe B."/>
            <person name="Binnewies T."/>
            <person name="Ussery D."/>
            <person name="Vereecke D."/>
            <person name="Gevers D."/>
            <person name="Holsters M."/>
            <person name="Oyaizu H."/>
        </authorList>
    </citation>
    <scope>NUCLEOTIDE SEQUENCE [LARGE SCALE GENOMIC DNA]</scope>
    <source>
        <strain evidence="16">ATCC 43989 / DSM 5975 / JCM 20966 / LMG 6465 / NBRC 14845 / NCIMB 13405 / ORS 571</strain>
    </source>
</reference>
<dbReference type="GO" id="GO:1902600">
    <property type="term" value="P:proton transmembrane transport"/>
    <property type="evidence" value="ECO:0007669"/>
    <property type="project" value="InterPro"/>
</dbReference>
<evidence type="ECO:0000256" key="8">
    <source>
        <dbReference type="ARBA" id="ARBA00022958"/>
    </source>
</evidence>
<keyword evidence="3" id="KW-0813">Transport</keyword>
<feature type="transmembrane region" description="Helical" evidence="13">
    <location>
        <begin position="79"/>
        <end position="97"/>
    </location>
</feature>
<feature type="transmembrane region" description="Helical" evidence="13">
    <location>
        <begin position="321"/>
        <end position="340"/>
    </location>
</feature>
<keyword evidence="11 13" id="KW-0472">Membrane</keyword>
<dbReference type="GO" id="GO:0005886">
    <property type="term" value="C:plasma membrane"/>
    <property type="evidence" value="ECO:0007669"/>
    <property type="project" value="InterPro"/>
</dbReference>
<evidence type="ECO:0000256" key="6">
    <source>
        <dbReference type="ARBA" id="ARBA00022538"/>
    </source>
</evidence>
<feature type="transmembrane region" description="Helical" evidence="13">
    <location>
        <begin position="109"/>
        <end position="127"/>
    </location>
</feature>
<evidence type="ECO:0000313" key="16">
    <source>
        <dbReference type="Proteomes" id="UP000000270"/>
    </source>
</evidence>
<dbReference type="PANTHER" id="PTHR46157:SF8">
    <property type="entry name" value="GLUTATHIONE-REGULATED POTASSIUM-EFFLUX SYSTEM PROTEIN"/>
    <property type="match status" value="1"/>
</dbReference>
<reference evidence="15 16" key="3">
    <citation type="journal article" date="2008" name="BMC Genomics">
        <title>The genome of the versatile nitrogen fixer Azorhizobium caulinodans ORS571.</title>
        <authorList>
            <person name="Lee KB."/>
            <person name="Backer P.D."/>
            <person name="Aono T."/>
            <person name="Liu CT."/>
            <person name="Suzuki S."/>
            <person name="Suzuki T."/>
            <person name="Kaneko T."/>
            <person name="Yamada M."/>
            <person name="Tabata S."/>
            <person name="Kupfer D.M."/>
            <person name="Najar F.Z."/>
            <person name="Wiley G.B."/>
            <person name="Roe B."/>
            <person name="Binnewies T.T."/>
            <person name="Ussery D.W."/>
            <person name="D'Haeze W."/>
            <person name="Herder J.D."/>
            <person name="Gevers D."/>
            <person name="Vereecke D."/>
            <person name="Holsters M."/>
            <person name="Oyaizu H."/>
        </authorList>
    </citation>
    <scope>NUCLEOTIDE SEQUENCE [LARGE SCALE GENOMIC DNA]</scope>
    <source>
        <strain evidence="16">ATCC 43989 / DSM 5975 / JCM 20966 / LMG 6465 / NBRC 14845 / NCIMB 13405 / ORS 571</strain>
    </source>
</reference>
<dbReference type="NCBIfam" id="TIGR00932">
    <property type="entry name" value="2a37"/>
    <property type="match status" value="1"/>
</dbReference>
<dbReference type="PRINTS" id="PR00335">
    <property type="entry name" value="KUPTAKETRKA"/>
</dbReference>
<feature type="transmembrane region" description="Helical" evidence="13">
    <location>
        <begin position="29"/>
        <end position="48"/>
    </location>
</feature>
<feature type="transmembrane region" description="Helical" evidence="13">
    <location>
        <begin position="205"/>
        <end position="228"/>
    </location>
</feature>
<feature type="transmembrane region" description="Helical" evidence="13">
    <location>
        <begin position="249"/>
        <end position="272"/>
    </location>
</feature>
<evidence type="ECO:0000256" key="3">
    <source>
        <dbReference type="ARBA" id="ARBA00022448"/>
    </source>
</evidence>
<dbReference type="Gene3D" id="1.20.1530.20">
    <property type="match status" value="1"/>
</dbReference>
<accession>A8IDM2</accession>
<feature type="domain" description="RCK N-terminal" evidence="14">
    <location>
        <begin position="426"/>
        <end position="542"/>
    </location>
</feature>
<keyword evidence="5" id="KW-1003">Cell membrane</keyword>
<feature type="transmembrane region" description="Helical" evidence="13">
    <location>
        <begin position="352"/>
        <end position="372"/>
    </location>
</feature>
<evidence type="ECO:0000256" key="9">
    <source>
        <dbReference type="ARBA" id="ARBA00022989"/>
    </source>
</evidence>
<feature type="transmembrane region" description="Helical" evidence="13">
    <location>
        <begin position="55"/>
        <end position="73"/>
    </location>
</feature>
<organism evidence="15 16">
    <name type="scientific">Azorhizobium caulinodans (strain ATCC 43989 / DSM 5975 / JCM 20966 / LMG 6465 / NBRC 14845 / NCIMB 13405 / ORS 571)</name>
    <dbReference type="NCBI Taxonomy" id="438753"/>
    <lineage>
        <taxon>Bacteria</taxon>
        <taxon>Pseudomonadati</taxon>
        <taxon>Pseudomonadota</taxon>
        <taxon>Alphaproteobacteria</taxon>
        <taxon>Hyphomicrobiales</taxon>
        <taxon>Xanthobacteraceae</taxon>
        <taxon>Azorhizobium</taxon>
    </lineage>
</organism>
<feature type="transmembrane region" description="Helical" evidence="13">
    <location>
        <begin position="133"/>
        <end position="154"/>
    </location>
</feature>
<feature type="transmembrane region" description="Helical" evidence="13">
    <location>
        <begin position="292"/>
        <end position="309"/>
    </location>
</feature>
<dbReference type="AlphaFoldDB" id="A8IDM2"/>
<dbReference type="GO" id="GO:0015297">
    <property type="term" value="F:antiporter activity"/>
    <property type="evidence" value="ECO:0007669"/>
    <property type="project" value="UniProtKB-KW"/>
</dbReference>
<dbReference type="SUPFAM" id="SSF51735">
    <property type="entry name" value="NAD(P)-binding Rossmann-fold domains"/>
    <property type="match status" value="1"/>
</dbReference>
<dbReference type="KEGG" id="azc:AZC_2962"/>
<keyword evidence="16" id="KW-1185">Reference proteome</keyword>
<dbReference type="InterPro" id="IPR036291">
    <property type="entry name" value="NAD(P)-bd_dom_sf"/>
</dbReference>
<comment type="subcellular location">
    <subcellularLocation>
        <location evidence="1">Endomembrane system</location>
        <topology evidence="1">Multi-pass membrane protein</topology>
    </subcellularLocation>
</comment>
<dbReference type="InterPro" id="IPR006153">
    <property type="entry name" value="Cation/H_exchanger_TM"/>
</dbReference>
<evidence type="ECO:0000256" key="5">
    <source>
        <dbReference type="ARBA" id="ARBA00022475"/>
    </source>
</evidence>
<dbReference type="InterPro" id="IPR038770">
    <property type="entry name" value="Na+/solute_symporter_sf"/>
</dbReference>
<dbReference type="FunFam" id="3.40.50.720:FF:000036">
    <property type="entry name" value="Glutathione-regulated potassium-efflux system protein KefB"/>
    <property type="match status" value="1"/>
</dbReference>
<dbReference type="Pfam" id="PF00999">
    <property type="entry name" value="Na_H_Exchanger"/>
    <property type="match status" value="1"/>
</dbReference>
<evidence type="ECO:0000256" key="2">
    <source>
        <dbReference type="ARBA" id="ARBA00005551"/>
    </source>
</evidence>
<evidence type="ECO:0000256" key="13">
    <source>
        <dbReference type="SAM" id="Phobius"/>
    </source>
</evidence>
<dbReference type="GO" id="GO:0012505">
    <property type="term" value="C:endomembrane system"/>
    <property type="evidence" value="ECO:0007669"/>
    <property type="project" value="UniProtKB-SubCell"/>
</dbReference>
<dbReference type="STRING" id="438753.AZC_2962"/>
<feature type="transmembrane region" description="Helical" evidence="13">
    <location>
        <begin position="384"/>
        <end position="407"/>
    </location>
</feature>
<comment type="similarity">
    <text evidence="2">Belongs to the monovalent cation:proton antiporter 2 (CPA2) transporter (TC 2.A.37) family.</text>
</comment>
<evidence type="ECO:0000256" key="11">
    <source>
        <dbReference type="ARBA" id="ARBA00023136"/>
    </source>
</evidence>
<protein>
    <submittedName>
        <fullName evidence="15">Potassium efflux system protein</fullName>
    </submittedName>
</protein>
<dbReference type="Gene3D" id="3.40.50.720">
    <property type="entry name" value="NAD(P)-binding Rossmann-like Domain"/>
    <property type="match status" value="1"/>
</dbReference>
<dbReference type="InterPro" id="IPR003148">
    <property type="entry name" value="RCK_N"/>
</dbReference>
<dbReference type="Pfam" id="PF02254">
    <property type="entry name" value="TrkA_N"/>
    <property type="match status" value="1"/>
</dbReference>
<dbReference type="EMBL" id="AP009384">
    <property type="protein sequence ID" value="BAF88960.1"/>
    <property type="molecule type" value="Genomic_DNA"/>
</dbReference>
<name>A8IDM2_AZOC5</name>
<gene>
    <name evidence="15" type="ordered locus">AZC_2962</name>
</gene>
<dbReference type="InterPro" id="IPR006036">
    <property type="entry name" value="K_uptake_TrkA"/>
</dbReference>
<keyword evidence="6" id="KW-0633">Potassium transport</keyword>
<evidence type="ECO:0000313" key="15">
    <source>
        <dbReference type="EMBL" id="BAF88960.1"/>
    </source>
</evidence>
<dbReference type="PANTHER" id="PTHR46157">
    <property type="entry name" value="K(+) EFFLUX ANTIPORTER 3, CHLOROPLASTIC"/>
    <property type="match status" value="1"/>
</dbReference>
<evidence type="ECO:0000256" key="1">
    <source>
        <dbReference type="ARBA" id="ARBA00004127"/>
    </source>
</evidence>
<dbReference type="GO" id="GO:0015079">
    <property type="term" value="F:potassium ion transmembrane transporter activity"/>
    <property type="evidence" value="ECO:0007669"/>
    <property type="project" value="InterPro"/>
</dbReference>
<evidence type="ECO:0000256" key="7">
    <source>
        <dbReference type="ARBA" id="ARBA00022692"/>
    </source>
</evidence>
<dbReference type="eggNOG" id="COG1226">
    <property type="taxonomic scope" value="Bacteria"/>
</dbReference>
<reference evidence="15 16" key="5">
    <citation type="journal article" date="2010" name="Appl. Environ. Microbiol.">
        <title>phrR-like gene praR of Azorhizobium caulinodans ORS571 is essential for symbiosis with Sesbania rostrata and is involved in expression of reb genes.</title>
        <authorList>
            <person name="Akiba N."/>
            <person name="Aono T."/>
            <person name="Toyazaki H."/>
            <person name="Sato S."/>
            <person name="Oyaizu H."/>
        </authorList>
    </citation>
    <scope>NUCLEOTIDE SEQUENCE [LARGE SCALE GENOMIC DNA]</scope>
    <source>
        <strain evidence="16">ATCC 43989 / DSM 5975 / JCM 20966 / LMG 6465 / NBRC 14845 / NCIMB 13405 / ORS 571</strain>
    </source>
</reference>
<keyword evidence="4" id="KW-0050">Antiport</keyword>
<feature type="transmembrane region" description="Helical" evidence="13">
    <location>
        <begin position="174"/>
        <end position="193"/>
    </location>
</feature>
<dbReference type="Proteomes" id="UP000000270">
    <property type="component" value="Chromosome"/>
</dbReference>
<evidence type="ECO:0000256" key="4">
    <source>
        <dbReference type="ARBA" id="ARBA00022449"/>
    </source>
</evidence>
<evidence type="ECO:0000259" key="14">
    <source>
        <dbReference type="PROSITE" id="PS51201"/>
    </source>
</evidence>
<keyword evidence="9 13" id="KW-1133">Transmembrane helix</keyword>
<dbReference type="HOGENOM" id="CLU_005126_9_3_5"/>
<sequence>MPPCSAGGATDALAGRGETERMHGDEHTLFLSALAFLAAAVVSVPIARRLGLSPVVGYLAAGVAIGPAGLSVADPSTVITVAELGVVLLLFLIGLELQPSRLLSMGRYIFGLGTAQLLLTGAVIAVVEMLLGFGWAAAVISGLALAMSATSIALQLLSERGDVSSGYGQRAFSILLLQDIAIVPLLALVPLLAPGESATPRNPTGVLLQAGAMIGAIAVVVVAGRYLLNPLFRLLARTGAREAMTAAALLVVMGAAGLMAFAGLSMALGAFLAGLLLSESTFRHELEANIDAFRGLLLALFFMGVGMSLDLKVVIPYLGPVLSGALVITAIKFAVVFVLYRGDHRDLADGLRAGAVLMPAGEFAFVLFPLALSNGILDQQQTSLLTATAAVTMMIGPLAFAGIEVLLPRLRKDAPEPEPDDFTDANGSVLVIGFGRFGQVVSQCLLAENVGVTIIDNDVEMIQSAGRFGVHIYYGDGTRLDVLRAAGAETAEVIAVCVDDKDTATRIVEIVKASMPQARLFVRSFDRVHTMDLLRKGVDFEIRETLESAFAFGTRTLESLGLDTETARQRVAEVRERDRARLLRQMEEGLYAGLDQFTPRKVEPEPLTRPEKPARPLNPEAQDVLTHETEFSG</sequence>
<feature type="compositionally biased region" description="Basic and acidic residues" evidence="12">
    <location>
        <begin position="598"/>
        <end position="614"/>
    </location>
</feature>
<dbReference type="PROSITE" id="PS51201">
    <property type="entry name" value="RCK_N"/>
    <property type="match status" value="1"/>
</dbReference>
<dbReference type="InterPro" id="IPR004771">
    <property type="entry name" value="K/H_exchanger"/>
</dbReference>
<keyword evidence="10" id="KW-0406">Ion transport</keyword>